<dbReference type="Proteomes" id="UP001500975">
    <property type="component" value="Unassembled WGS sequence"/>
</dbReference>
<comment type="caution">
    <text evidence="2">The sequence shown here is derived from an EMBL/GenBank/DDBJ whole genome shotgun (WGS) entry which is preliminary data.</text>
</comment>
<dbReference type="PANTHER" id="PTHR21248">
    <property type="entry name" value="CARDIOLIPIN SYNTHASE"/>
    <property type="match status" value="1"/>
</dbReference>
<dbReference type="RefSeq" id="WP_345536699.1">
    <property type="nucleotide sequence ID" value="NZ_BAABGJ010000010.1"/>
</dbReference>
<dbReference type="CDD" id="cd09111">
    <property type="entry name" value="PLDc_ymdC_like_1"/>
    <property type="match status" value="1"/>
</dbReference>
<dbReference type="Gene3D" id="3.30.870.10">
    <property type="entry name" value="Endonuclease Chain A"/>
    <property type="match status" value="2"/>
</dbReference>
<evidence type="ECO:0000313" key="2">
    <source>
        <dbReference type="EMBL" id="GAA4336161.1"/>
    </source>
</evidence>
<evidence type="ECO:0000313" key="3">
    <source>
        <dbReference type="Proteomes" id="UP001500975"/>
    </source>
</evidence>
<sequence length="528" mass="58141">MPLLAHVRAVLLLAASVWFGGCATLPPPGPRMPSHALTEVGDTPLARIVRGSMPAVAVDTAGLSGFRLLPEAEFSFEARVALIRRAQMSLDVQYYHIQHDEVGLLFLRELRDAAARGVRVRLLMDDLYTGGEDMLLLGLAAHPNVELRLFNPLPSRAESLSMRFLFSLHEFGRINHRMHNKLLVADNSCAVTGGRNIASEYFMRNTAANFIDMDLLSCGPVVREMSAGFDRYWNSEQVRPVGEVIASAVAPSARRAQFDALAGEGLPELPVRAHDVMDRSSVGRQLDGGALELRWASSQLFVDDPRKIVRGSDAEAFRGSVTEGALRALDAARHEVTIVSPYFVPGERGMAMMKQATGGQPGRIFLVTNSLGATDEPLVYAGYTRYRAEMLRIGVTIREIAPELTGRSGHFGDFGRSISRLHAKLAVVDDRFLFIGSMNMDHRSAAVNTESGLLIDSPELVADYRTLVAASRSSAAYRLRLASDGHRVQWVESDDDGKDIVHEDEPGGHYWLRFKNWLLLPWVGESLL</sequence>
<keyword evidence="3" id="KW-1185">Reference proteome</keyword>
<reference evidence="3" key="1">
    <citation type="journal article" date="2019" name="Int. J. Syst. Evol. Microbiol.">
        <title>The Global Catalogue of Microorganisms (GCM) 10K type strain sequencing project: providing services to taxonomists for standard genome sequencing and annotation.</title>
        <authorList>
            <consortium name="The Broad Institute Genomics Platform"/>
            <consortium name="The Broad Institute Genome Sequencing Center for Infectious Disease"/>
            <person name="Wu L."/>
            <person name="Ma J."/>
        </authorList>
    </citation>
    <scope>NUCLEOTIDE SEQUENCE [LARGE SCALE GENOMIC DNA]</scope>
    <source>
        <strain evidence="3">JCM 17804</strain>
    </source>
</reference>
<feature type="domain" description="PLD phosphodiesterase" evidence="1">
    <location>
        <begin position="174"/>
        <end position="201"/>
    </location>
</feature>
<evidence type="ECO:0000259" key="1">
    <source>
        <dbReference type="PROSITE" id="PS50035"/>
    </source>
</evidence>
<dbReference type="EMBL" id="BAABGJ010000010">
    <property type="protein sequence ID" value="GAA4336161.1"/>
    <property type="molecule type" value="Genomic_DNA"/>
</dbReference>
<dbReference type="SMART" id="SM00155">
    <property type="entry name" value="PLDc"/>
    <property type="match status" value="2"/>
</dbReference>
<accession>A0ABP8H9A7</accession>
<proteinExistence type="predicted"/>
<dbReference type="CDD" id="cd09113">
    <property type="entry name" value="PLDc_ymdC_like_2"/>
    <property type="match status" value="1"/>
</dbReference>
<feature type="domain" description="PLD phosphodiesterase" evidence="1">
    <location>
        <begin position="417"/>
        <end position="444"/>
    </location>
</feature>
<dbReference type="InterPro" id="IPR001736">
    <property type="entry name" value="PLipase_D/transphosphatidylase"/>
</dbReference>
<dbReference type="InterPro" id="IPR025202">
    <property type="entry name" value="PLD-like_dom"/>
</dbReference>
<protein>
    <submittedName>
        <fullName evidence="2">Phospholipase D family protein</fullName>
    </submittedName>
</protein>
<dbReference type="PANTHER" id="PTHR21248:SF12">
    <property type="entry name" value="CARDIOLIPIN SYNTHASE C"/>
    <property type="match status" value="1"/>
</dbReference>
<name>A0ABP8H9A7_9BURK</name>
<dbReference type="PROSITE" id="PS50035">
    <property type="entry name" value="PLD"/>
    <property type="match status" value="2"/>
</dbReference>
<dbReference type="Pfam" id="PF13091">
    <property type="entry name" value="PLDc_2"/>
    <property type="match status" value="2"/>
</dbReference>
<organism evidence="2 3">
    <name type="scientific">Variovorax defluvii</name>
    <dbReference type="NCBI Taxonomy" id="913761"/>
    <lineage>
        <taxon>Bacteria</taxon>
        <taxon>Pseudomonadati</taxon>
        <taxon>Pseudomonadota</taxon>
        <taxon>Betaproteobacteria</taxon>
        <taxon>Burkholderiales</taxon>
        <taxon>Comamonadaceae</taxon>
        <taxon>Variovorax</taxon>
    </lineage>
</organism>
<gene>
    <name evidence="2" type="ORF">GCM10023165_13140</name>
</gene>
<dbReference type="SUPFAM" id="SSF56024">
    <property type="entry name" value="Phospholipase D/nuclease"/>
    <property type="match status" value="2"/>
</dbReference>